<reference evidence="1 2" key="1">
    <citation type="submission" date="2018-09" db="EMBL/GenBank/DDBJ databases">
        <title>Genomic investigation of the strawberry pathogen Phytophthora fragariae indicates pathogenicity is determined by transcriptional variation in three key races.</title>
        <authorList>
            <person name="Adams T.M."/>
            <person name="Armitage A.D."/>
            <person name="Sobczyk M.K."/>
            <person name="Bates H.J."/>
            <person name="Dunwell J.M."/>
            <person name="Nellist C.F."/>
            <person name="Harrison R.J."/>
        </authorList>
    </citation>
    <scope>NUCLEOTIDE SEQUENCE [LARGE SCALE GENOMIC DNA]</scope>
    <source>
        <strain evidence="1 2">ONT-3</strain>
    </source>
</reference>
<dbReference type="Proteomes" id="UP000488956">
    <property type="component" value="Unassembled WGS sequence"/>
</dbReference>
<evidence type="ECO:0000313" key="1">
    <source>
        <dbReference type="EMBL" id="KAE9079250.1"/>
    </source>
</evidence>
<dbReference type="EMBL" id="QXFX01002229">
    <property type="protein sequence ID" value="KAE9079250.1"/>
    <property type="molecule type" value="Genomic_DNA"/>
</dbReference>
<proteinExistence type="predicted"/>
<accession>A0A6G0K7A4</accession>
<dbReference type="AlphaFoldDB" id="A0A6G0K7A4"/>
<sequence length="137" mass="14431">MSRLSSFVSGVASSFFNLATHSATRALSSSPFISNNCIVSSVGTQVPSTSRAGSFSRRPSTFSTATRITPSRTVSTVGASSRCRLDVGFGRNIPVVPSAASTFMRTMLRVLVPSFTVLASRTVAWHLPEACINGVTP</sequence>
<organism evidence="1 2">
    <name type="scientific">Phytophthora fragariae</name>
    <dbReference type="NCBI Taxonomy" id="53985"/>
    <lineage>
        <taxon>Eukaryota</taxon>
        <taxon>Sar</taxon>
        <taxon>Stramenopiles</taxon>
        <taxon>Oomycota</taxon>
        <taxon>Peronosporomycetes</taxon>
        <taxon>Peronosporales</taxon>
        <taxon>Peronosporaceae</taxon>
        <taxon>Phytophthora</taxon>
    </lineage>
</organism>
<protein>
    <submittedName>
        <fullName evidence="1">Uncharacterized protein</fullName>
    </submittedName>
</protein>
<comment type="caution">
    <text evidence="1">The sequence shown here is derived from an EMBL/GenBank/DDBJ whole genome shotgun (WGS) entry which is preliminary data.</text>
</comment>
<evidence type="ECO:0000313" key="2">
    <source>
        <dbReference type="Proteomes" id="UP000488956"/>
    </source>
</evidence>
<gene>
    <name evidence="1" type="ORF">PF010_g22821</name>
</gene>
<name>A0A6G0K7A4_9STRA</name>